<evidence type="ECO:0000313" key="5">
    <source>
        <dbReference type="Proteomes" id="UP001149607"/>
    </source>
</evidence>
<feature type="transmembrane region" description="Helical" evidence="1">
    <location>
        <begin position="18"/>
        <end position="39"/>
    </location>
</feature>
<proteinExistence type="predicted"/>
<dbReference type="InterPro" id="IPR019886">
    <property type="entry name" value="Na_symporter_ssu"/>
</dbReference>
<dbReference type="Pfam" id="PF13937">
    <property type="entry name" value="DUF4212"/>
    <property type="match status" value="1"/>
</dbReference>
<accession>A0A9X4E1K7</accession>
<feature type="domain" description="Sodium symporter small subunit" evidence="2">
    <location>
        <begin position="8"/>
        <end position="84"/>
    </location>
</feature>
<feature type="transmembrane region" description="Helical" evidence="1">
    <location>
        <begin position="51"/>
        <end position="73"/>
    </location>
</feature>
<protein>
    <submittedName>
        <fullName evidence="3">DUF4212 domain-containing protein</fullName>
    </submittedName>
</protein>
<name>A0A9X4E1K7_9NEIS</name>
<evidence type="ECO:0000259" key="2">
    <source>
        <dbReference type="Pfam" id="PF13937"/>
    </source>
</evidence>
<dbReference type="AlphaFoldDB" id="A0A9X4E1K7"/>
<reference evidence="3" key="1">
    <citation type="submission" date="2022-10" db="EMBL/GenBank/DDBJ databases">
        <authorList>
            <person name="Boutroux M."/>
        </authorList>
    </citation>
    <scope>NUCLEOTIDE SEQUENCE</scope>
    <source>
        <strain evidence="3">51.81</strain>
    </source>
</reference>
<dbReference type="RefSeq" id="WP_274572215.1">
    <property type="nucleotide sequence ID" value="NZ_CP145606.1"/>
</dbReference>
<evidence type="ECO:0000313" key="3">
    <source>
        <dbReference type="EMBL" id="MDD9327800.1"/>
    </source>
</evidence>
<gene>
    <name evidence="3" type="ORF">ORY91_001211</name>
    <name evidence="4" type="ORF">V9W64_09670</name>
</gene>
<dbReference type="NCBIfam" id="TIGR03647">
    <property type="entry name" value="Na_symport_sm"/>
    <property type="match status" value="1"/>
</dbReference>
<evidence type="ECO:0000313" key="4">
    <source>
        <dbReference type="EMBL" id="WWY02946.1"/>
    </source>
</evidence>
<evidence type="ECO:0000256" key="1">
    <source>
        <dbReference type="SAM" id="Phobius"/>
    </source>
</evidence>
<keyword evidence="5" id="KW-1185">Reference proteome</keyword>
<dbReference type="EMBL" id="JAPQFL010000002">
    <property type="protein sequence ID" value="MDD9327800.1"/>
    <property type="molecule type" value="Genomic_DNA"/>
</dbReference>
<keyword evidence="1" id="KW-0812">Transmembrane</keyword>
<keyword evidence="1" id="KW-1133">Transmembrane helix</keyword>
<keyword evidence="1" id="KW-0472">Membrane</keyword>
<sequence>MTTEKHVQEAYWRANIRLIVICLVLWALCSHGFAIWLRPLLSGITFSGVDLGFWFGQQGSILSFIALIFFYAWRMNKIEEQFGVAEE</sequence>
<dbReference type="Proteomes" id="UP001149607">
    <property type="component" value="Chromosome"/>
</dbReference>
<reference evidence="4" key="2">
    <citation type="submission" date="2024-02" db="EMBL/GenBank/DDBJ databases">
        <title>Neisseria leonii sp. nov.</title>
        <authorList>
            <person name="Boutroux M."/>
            <person name="Favre-Rochex S."/>
            <person name="Gorgette O."/>
            <person name="Touak G."/>
            <person name="Muhle E."/>
            <person name="Chesneau O."/>
            <person name="Clermont D."/>
            <person name="Rahi P."/>
        </authorList>
    </citation>
    <scope>NUCLEOTIDE SEQUENCE</scope>
    <source>
        <strain evidence="4">51.81</strain>
    </source>
</reference>
<dbReference type="EMBL" id="CP146598">
    <property type="protein sequence ID" value="WWY02946.1"/>
    <property type="molecule type" value="Genomic_DNA"/>
</dbReference>
<organism evidence="3">
    <name type="scientific">Neisseria leonii</name>
    <dbReference type="NCBI Taxonomy" id="2995413"/>
    <lineage>
        <taxon>Bacteria</taxon>
        <taxon>Pseudomonadati</taxon>
        <taxon>Pseudomonadota</taxon>
        <taxon>Betaproteobacteria</taxon>
        <taxon>Neisseriales</taxon>
        <taxon>Neisseriaceae</taxon>
        <taxon>Neisseria</taxon>
    </lineage>
</organism>